<dbReference type="InterPro" id="IPR001279">
    <property type="entry name" value="Metallo-B-lactamas"/>
</dbReference>
<evidence type="ECO:0000313" key="9">
    <source>
        <dbReference type="Proteomes" id="UP000241201"/>
    </source>
</evidence>
<feature type="transmembrane region" description="Helical" evidence="6">
    <location>
        <begin position="288"/>
        <end position="306"/>
    </location>
</feature>
<evidence type="ECO:0000259" key="7">
    <source>
        <dbReference type="SMART" id="SM00849"/>
    </source>
</evidence>
<gene>
    <name evidence="8" type="ORF">C7U55_01400</name>
</gene>
<feature type="transmembrane region" description="Helical" evidence="6">
    <location>
        <begin position="46"/>
        <end position="63"/>
    </location>
</feature>
<dbReference type="SMART" id="SM00849">
    <property type="entry name" value="Lactamase_B"/>
    <property type="match status" value="1"/>
</dbReference>
<evidence type="ECO:0000256" key="5">
    <source>
        <dbReference type="ARBA" id="ARBA00023136"/>
    </source>
</evidence>
<dbReference type="Proteomes" id="UP000241201">
    <property type="component" value="Unassembled WGS sequence"/>
</dbReference>
<keyword evidence="9" id="KW-1185">Reference proteome</keyword>
<dbReference type="GO" id="GO:0005886">
    <property type="term" value="C:plasma membrane"/>
    <property type="evidence" value="ECO:0007669"/>
    <property type="project" value="UniProtKB-SubCell"/>
</dbReference>
<keyword evidence="4 6" id="KW-1133">Transmembrane helix</keyword>
<comment type="caution">
    <text evidence="8">The sequence shown here is derived from an EMBL/GenBank/DDBJ whole genome shotgun (WGS) entry which is preliminary data.</text>
</comment>
<comment type="subcellular location">
    <subcellularLocation>
        <location evidence="1">Cell membrane</location>
        <topology evidence="1">Multi-pass membrane protein</topology>
    </subcellularLocation>
</comment>
<feature type="transmembrane region" description="Helical" evidence="6">
    <location>
        <begin position="417"/>
        <end position="437"/>
    </location>
</feature>
<keyword evidence="3 6" id="KW-0812">Transmembrane</keyword>
<keyword evidence="2" id="KW-1003">Cell membrane</keyword>
<evidence type="ECO:0000313" key="8">
    <source>
        <dbReference type="EMBL" id="PST42242.1"/>
    </source>
</evidence>
<dbReference type="InterPro" id="IPR004797">
    <property type="entry name" value="Competence_ComEC/Rec2"/>
</dbReference>
<dbReference type="InterPro" id="IPR036866">
    <property type="entry name" value="RibonucZ/Hydroxyglut_hydro"/>
</dbReference>
<organism evidence="8 9">
    <name type="scientific">Faecalibacillus faecis</name>
    <dbReference type="NCBI Taxonomy" id="1982628"/>
    <lineage>
        <taxon>Bacteria</taxon>
        <taxon>Bacillati</taxon>
        <taxon>Bacillota</taxon>
        <taxon>Erysipelotrichia</taxon>
        <taxon>Erysipelotrichales</taxon>
        <taxon>Coprobacillaceae</taxon>
        <taxon>Faecalibacillus</taxon>
    </lineage>
</organism>
<feature type="transmembrane region" description="Helical" evidence="6">
    <location>
        <begin position="385"/>
        <end position="405"/>
    </location>
</feature>
<feature type="transmembrane region" description="Helical" evidence="6">
    <location>
        <begin position="230"/>
        <end position="253"/>
    </location>
</feature>
<feature type="domain" description="Metallo-beta-lactamase" evidence="7">
    <location>
        <begin position="450"/>
        <end position="620"/>
    </location>
</feature>
<dbReference type="Pfam" id="PF00753">
    <property type="entry name" value="Lactamase_B"/>
    <property type="match status" value="1"/>
</dbReference>
<dbReference type="EMBL" id="PYLP01000001">
    <property type="protein sequence ID" value="PST42242.1"/>
    <property type="molecule type" value="Genomic_DNA"/>
</dbReference>
<sequence length="668" mass="78246">MSLKGRVFYVCFPLILVVLTQMIHNIFMIFLGIYFCFLFKRFSKGFGLSVILITIIAFLCLLLPQPLNKTEIKGKIVGLDEKSIVVKMGYHKVKVYGEFKEIKMYDEITLIGKPYVINETGNDYAFNYQNYLYSLNIFDILKLEQVTSLKHVTHPYHYLEKKVKTKTKVSSLLSLFILGAKDEQMKNYYEKLTKLSLVHLFALSGMHLMILQKWLNHLTKFFFSKRMQNIVSLVVIGFYLSIIPYNISFLRAYLMMLLVQLFKRIFNPLDLFSLLTVGMLFYNPYLIYNLSFIFSYTIYFFILLLQKKDRGKYYLFLGSVPIIISIQHALPVFSFLTAPLLMPMVEVIYQTMLYYLILGKPILYILSFEYEILLKMIDFLTDFSFSLHFSQPTFFFIGVYYYLYLKGIYKINMQRKIHQELSLLFAVLLAFYFYPFYNMKGQVVMIDVGQGDCFFIQQPFHKGNILIDTGGLKNTDVATKRIIPYLESQGVFSLDAVFISHQDFDHCGALESLKTHFKVKEVIESFKEKRIGNLHFKNLALDKRYVSENDRSSIIYVTINHLNYLFTGDISQEVEKDLYQTYQKLEVDVLKVAHHGSKSSSSDDLFKMMNPKIALISVGKNNLYRHPSYTTLKKLKSYGIKIYRSDEMGMVKIVYYGNKNYIFIHNNP</sequence>
<proteinExistence type="predicted"/>
<feature type="transmembrane region" description="Helical" evidence="6">
    <location>
        <begin position="192"/>
        <end position="210"/>
    </location>
</feature>
<keyword evidence="5 6" id="KW-0472">Membrane</keyword>
<dbReference type="Pfam" id="PF03772">
    <property type="entry name" value="Competence"/>
    <property type="match status" value="1"/>
</dbReference>
<protein>
    <submittedName>
        <fullName evidence="8">DNA internalization-related competence protein ComEC/Rec2</fullName>
    </submittedName>
</protein>
<dbReference type="AlphaFoldDB" id="A0A2T3G411"/>
<dbReference type="GeneID" id="77469762"/>
<name>A0A2T3G411_9FIRM</name>
<dbReference type="CDD" id="cd07731">
    <property type="entry name" value="ComA-like_MBL-fold"/>
    <property type="match status" value="1"/>
</dbReference>
<reference evidence="9" key="1">
    <citation type="submission" date="2018-03" db="EMBL/GenBank/DDBJ databases">
        <title>Lachnoclostridium SNUG30370 gen.nov., sp.nov., isolated from human faeces.</title>
        <authorList>
            <person name="Seo B."/>
            <person name="Jeon K."/>
            <person name="Ko G."/>
        </authorList>
    </citation>
    <scope>NUCLEOTIDE SEQUENCE [LARGE SCALE GENOMIC DNA]</scope>
    <source>
        <strain evidence="9">SNUG30370</strain>
    </source>
</reference>
<dbReference type="Gene3D" id="3.60.15.10">
    <property type="entry name" value="Ribonuclease Z/Hydroxyacylglutathione hydrolase-like"/>
    <property type="match status" value="2"/>
</dbReference>
<dbReference type="InterPro" id="IPR035681">
    <property type="entry name" value="ComA-like_MBL"/>
</dbReference>
<evidence type="ECO:0000256" key="6">
    <source>
        <dbReference type="SAM" id="Phobius"/>
    </source>
</evidence>
<dbReference type="PANTHER" id="PTHR30619">
    <property type="entry name" value="DNA INTERNALIZATION/COMPETENCE PROTEIN COMEC/REC2"/>
    <property type="match status" value="1"/>
</dbReference>
<feature type="transmembrane region" description="Helical" evidence="6">
    <location>
        <begin position="353"/>
        <end position="373"/>
    </location>
</feature>
<evidence type="ECO:0000256" key="1">
    <source>
        <dbReference type="ARBA" id="ARBA00004651"/>
    </source>
</evidence>
<dbReference type="InterPro" id="IPR052159">
    <property type="entry name" value="Competence_DNA_uptake"/>
</dbReference>
<dbReference type="RefSeq" id="WP_106987019.1">
    <property type="nucleotide sequence ID" value="NZ_JBKWYV010000003.1"/>
</dbReference>
<feature type="transmembrane region" description="Helical" evidence="6">
    <location>
        <begin position="7"/>
        <end position="34"/>
    </location>
</feature>
<dbReference type="InterPro" id="IPR004477">
    <property type="entry name" value="ComEC_N"/>
</dbReference>
<evidence type="ECO:0000256" key="4">
    <source>
        <dbReference type="ARBA" id="ARBA00022989"/>
    </source>
</evidence>
<dbReference type="SUPFAM" id="SSF56281">
    <property type="entry name" value="Metallo-hydrolase/oxidoreductase"/>
    <property type="match status" value="1"/>
</dbReference>
<accession>A0A2T3G411</accession>
<evidence type="ECO:0000256" key="2">
    <source>
        <dbReference type="ARBA" id="ARBA00022475"/>
    </source>
</evidence>
<dbReference type="GO" id="GO:0030420">
    <property type="term" value="P:establishment of competence for transformation"/>
    <property type="evidence" value="ECO:0007669"/>
    <property type="project" value="InterPro"/>
</dbReference>
<evidence type="ECO:0000256" key="3">
    <source>
        <dbReference type="ARBA" id="ARBA00022692"/>
    </source>
</evidence>
<dbReference type="NCBIfam" id="TIGR00360">
    <property type="entry name" value="ComEC_N-term"/>
    <property type="match status" value="1"/>
</dbReference>
<dbReference type="NCBIfam" id="TIGR00361">
    <property type="entry name" value="ComEC_Rec2"/>
    <property type="match status" value="1"/>
</dbReference>
<dbReference type="PANTHER" id="PTHR30619:SF7">
    <property type="entry name" value="BETA-LACTAMASE DOMAIN PROTEIN"/>
    <property type="match status" value="1"/>
</dbReference>